<dbReference type="OMA" id="DHESEFW"/>
<dbReference type="HOGENOM" id="CLU_000288_18_11_1"/>
<evidence type="ECO:0000256" key="5">
    <source>
        <dbReference type="ARBA" id="ARBA00022692"/>
    </source>
</evidence>
<dbReference type="EMBL" id="CM001885">
    <property type="protein sequence ID" value="EOY13435.1"/>
    <property type="molecule type" value="Genomic_DNA"/>
</dbReference>
<keyword evidence="10" id="KW-0325">Glycoprotein</keyword>
<dbReference type="AlphaFoldDB" id="A0A061F7U8"/>
<evidence type="ECO:0000256" key="7">
    <source>
        <dbReference type="ARBA" id="ARBA00022989"/>
    </source>
</evidence>
<protein>
    <submittedName>
        <fullName evidence="12">Receptor like protein 34, putative</fullName>
    </submittedName>
</protein>
<keyword evidence="9 12" id="KW-0675">Receptor</keyword>
<dbReference type="eggNOG" id="KOG0619">
    <property type="taxonomic scope" value="Eukaryota"/>
</dbReference>
<comment type="subcellular location">
    <subcellularLocation>
        <location evidence="1">Cell membrane</location>
        <topology evidence="1">Single-pass type I membrane protein</topology>
    </subcellularLocation>
</comment>
<evidence type="ECO:0000256" key="6">
    <source>
        <dbReference type="ARBA" id="ARBA00022737"/>
    </source>
</evidence>
<accession>A0A061F7U8</accession>
<dbReference type="Proteomes" id="UP000026915">
    <property type="component" value="Chromosome 7"/>
</dbReference>
<evidence type="ECO:0000313" key="12">
    <source>
        <dbReference type="EMBL" id="EOY13435.1"/>
    </source>
</evidence>
<dbReference type="FunFam" id="3.80.10.10:FF:000111">
    <property type="entry name" value="LRR receptor-like serine/threonine-protein kinase ERECTA"/>
    <property type="match status" value="1"/>
</dbReference>
<evidence type="ECO:0000256" key="11">
    <source>
        <dbReference type="SAM" id="Phobius"/>
    </source>
</evidence>
<evidence type="ECO:0000256" key="9">
    <source>
        <dbReference type="ARBA" id="ARBA00023170"/>
    </source>
</evidence>
<evidence type="ECO:0000256" key="4">
    <source>
        <dbReference type="ARBA" id="ARBA00022614"/>
    </source>
</evidence>
<dbReference type="Gramene" id="EOY13435">
    <property type="protein sequence ID" value="EOY13435"/>
    <property type="gene ID" value="TCM_032009"/>
</dbReference>
<dbReference type="GO" id="GO:0005886">
    <property type="term" value="C:plasma membrane"/>
    <property type="evidence" value="ECO:0007669"/>
    <property type="project" value="UniProtKB-SubCell"/>
</dbReference>
<dbReference type="Pfam" id="PF00560">
    <property type="entry name" value="LRR_1"/>
    <property type="match status" value="2"/>
</dbReference>
<dbReference type="STRING" id="3641.A0A061F7U8"/>
<evidence type="ECO:0000313" key="13">
    <source>
        <dbReference type="Proteomes" id="UP000026915"/>
    </source>
</evidence>
<dbReference type="PANTHER" id="PTHR27004:SF467">
    <property type="entry name" value="RECEPTOR-LIKE PROTEIN 12"/>
    <property type="match status" value="1"/>
</dbReference>
<evidence type="ECO:0000256" key="3">
    <source>
        <dbReference type="ARBA" id="ARBA00022475"/>
    </source>
</evidence>
<keyword evidence="4" id="KW-0433">Leucine-rich repeat</keyword>
<proteinExistence type="inferred from homology"/>
<dbReference type="SUPFAM" id="SSF52058">
    <property type="entry name" value="L domain-like"/>
    <property type="match status" value="1"/>
</dbReference>
<comment type="similarity">
    <text evidence="2">Belongs to the RLP family.</text>
</comment>
<dbReference type="InterPro" id="IPR001611">
    <property type="entry name" value="Leu-rich_rpt"/>
</dbReference>
<name>A0A061F7U8_THECC</name>
<keyword evidence="5 11" id="KW-0812">Transmembrane</keyword>
<evidence type="ECO:0000256" key="8">
    <source>
        <dbReference type="ARBA" id="ARBA00023136"/>
    </source>
</evidence>
<sequence>MIVVSQRFQGQISESVGNLKGLQLLNLPNNLLVGQIPPVIGSLSNLEALDLSCNKLVGRIPWQLTQLNFLAVFNVSDNNLRGRIPQGRQFDTFDNSSFDGNLGLCGNSLSKKCEDSDTPSLPSSKEEEDWVSIFHFGWKVVLIGYGFGMVVGLIIGNITITRKDDWFMKTFGKKRWRRPIKSLARW</sequence>
<dbReference type="InParanoid" id="A0A061F7U8"/>
<keyword evidence="3" id="KW-1003">Cell membrane</keyword>
<dbReference type="PANTHER" id="PTHR27004">
    <property type="entry name" value="RECEPTOR-LIKE PROTEIN 12 ISOFORM X1"/>
    <property type="match status" value="1"/>
</dbReference>
<keyword evidence="6" id="KW-0677">Repeat</keyword>
<dbReference type="Gene3D" id="3.80.10.10">
    <property type="entry name" value="Ribonuclease Inhibitor"/>
    <property type="match status" value="1"/>
</dbReference>
<organism evidence="12 13">
    <name type="scientific">Theobroma cacao</name>
    <name type="common">Cacao</name>
    <name type="synonym">Cocoa</name>
    <dbReference type="NCBI Taxonomy" id="3641"/>
    <lineage>
        <taxon>Eukaryota</taxon>
        <taxon>Viridiplantae</taxon>
        <taxon>Streptophyta</taxon>
        <taxon>Embryophyta</taxon>
        <taxon>Tracheophyta</taxon>
        <taxon>Spermatophyta</taxon>
        <taxon>Magnoliopsida</taxon>
        <taxon>eudicotyledons</taxon>
        <taxon>Gunneridae</taxon>
        <taxon>Pentapetalae</taxon>
        <taxon>rosids</taxon>
        <taxon>malvids</taxon>
        <taxon>Malvales</taxon>
        <taxon>Malvaceae</taxon>
        <taxon>Byttnerioideae</taxon>
        <taxon>Theobroma</taxon>
    </lineage>
</organism>
<keyword evidence="7 11" id="KW-1133">Transmembrane helix</keyword>
<keyword evidence="13" id="KW-1185">Reference proteome</keyword>
<reference evidence="12 13" key="1">
    <citation type="journal article" date="2013" name="Genome Biol.">
        <title>The genome sequence of the most widely cultivated cacao type and its use to identify candidate genes regulating pod color.</title>
        <authorList>
            <person name="Motamayor J.C."/>
            <person name="Mockaitis K."/>
            <person name="Schmutz J."/>
            <person name="Haiminen N."/>
            <person name="Iii D.L."/>
            <person name="Cornejo O."/>
            <person name="Findley S.D."/>
            <person name="Zheng P."/>
            <person name="Utro F."/>
            <person name="Royaert S."/>
            <person name="Saski C."/>
            <person name="Jenkins J."/>
            <person name="Podicheti R."/>
            <person name="Zhao M."/>
            <person name="Scheffler B.E."/>
            <person name="Stack J.C."/>
            <person name="Feltus F.A."/>
            <person name="Mustiga G.M."/>
            <person name="Amores F."/>
            <person name="Phillips W."/>
            <person name="Marelli J.P."/>
            <person name="May G.D."/>
            <person name="Shapiro H."/>
            <person name="Ma J."/>
            <person name="Bustamante C.D."/>
            <person name="Schnell R.J."/>
            <person name="Main D."/>
            <person name="Gilbert D."/>
            <person name="Parida L."/>
            <person name="Kuhn D.N."/>
        </authorList>
    </citation>
    <scope>NUCLEOTIDE SEQUENCE [LARGE SCALE GENOMIC DNA]</scope>
    <source>
        <strain evidence="13">cv. Matina 1-6</strain>
    </source>
</reference>
<gene>
    <name evidence="12" type="ORF">TCM_032009</name>
</gene>
<feature type="transmembrane region" description="Helical" evidence="11">
    <location>
        <begin position="136"/>
        <end position="160"/>
    </location>
</feature>
<evidence type="ECO:0000256" key="10">
    <source>
        <dbReference type="ARBA" id="ARBA00023180"/>
    </source>
</evidence>
<keyword evidence="8 11" id="KW-0472">Membrane</keyword>
<evidence type="ECO:0000256" key="2">
    <source>
        <dbReference type="ARBA" id="ARBA00009592"/>
    </source>
</evidence>
<dbReference type="InterPro" id="IPR032675">
    <property type="entry name" value="LRR_dom_sf"/>
</dbReference>
<evidence type="ECO:0000256" key="1">
    <source>
        <dbReference type="ARBA" id="ARBA00004251"/>
    </source>
</evidence>